<proteinExistence type="predicted"/>
<organism evidence="1 2">
    <name type="scientific">Marinilactibacillus psychrotolerans 42ea</name>
    <dbReference type="NCBI Taxonomy" id="1255609"/>
    <lineage>
        <taxon>Bacteria</taxon>
        <taxon>Bacillati</taxon>
        <taxon>Bacillota</taxon>
        <taxon>Bacilli</taxon>
        <taxon>Lactobacillales</taxon>
        <taxon>Carnobacteriaceae</taxon>
        <taxon>Marinilactibacillus</taxon>
    </lineage>
</organism>
<evidence type="ECO:0000313" key="2">
    <source>
        <dbReference type="Proteomes" id="UP000195611"/>
    </source>
</evidence>
<sequence length="39" mass="4387">MSGILINFFIALGIYSLSVKKNKYELNQVALAINERLSD</sequence>
<name>A0A1R4ISG9_9LACT</name>
<gene>
    <name evidence="1" type="ORF">FM115_02425</name>
</gene>
<protein>
    <submittedName>
        <fullName evidence="1">Uncharacterized protein</fullName>
    </submittedName>
</protein>
<dbReference type="Proteomes" id="UP000195611">
    <property type="component" value="Unassembled WGS sequence"/>
</dbReference>
<evidence type="ECO:0000313" key="1">
    <source>
        <dbReference type="EMBL" id="SJN22861.1"/>
    </source>
</evidence>
<dbReference type="AlphaFoldDB" id="A0A1R4ISG9"/>
<accession>A0A1R4ISG9</accession>
<reference evidence="1 2" key="1">
    <citation type="submission" date="2017-02" db="EMBL/GenBank/DDBJ databases">
        <authorList>
            <person name="Peterson S.W."/>
        </authorList>
    </citation>
    <scope>NUCLEOTIDE SEQUENCE [LARGE SCALE GENOMIC DNA]</scope>
    <source>
        <strain evidence="1 2">42ea</strain>
    </source>
</reference>
<dbReference type="EMBL" id="FUKW01000041">
    <property type="protein sequence ID" value="SJN22861.1"/>
    <property type="molecule type" value="Genomic_DNA"/>
</dbReference>